<keyword evidence="7" id="KW-0548">Nucleotidyltransferase</keyword>
<gene>
    <name evidence="7" type="ORF">ACFFJP_12090</name>
</gene>
<dbReference type="EC" id="2.7.7.65" evidence="1"/>
<evidence type="ECO:0000256" key="1">
    <source>
        <dbReference type="ARBA" id="ARBA00012528"/>
    </source>
</evidence>
<dbReference type="InterPro" id="IPR015943">
    <property type="entry name" value="WD40/YVTN_repeat-like_dom_sf"/>
</dbReference>
<dbReference type="InterPro" id="IPR043128">
    <property type="entry name" value="Rev_trsase/Diguanyl_cyclase"/>
</dbReference>
<dbReference type="PANTHER" id="PTHR45138">
    <property type="entry name" value="REGULATORY COMPONENTS OF SENSORY TRANSDUCTION SYSTEM"/>
    <property type="match status" value="1"/>
</dbReference>
<feature type="coiled-coil region" evidence="3">
    <location>
        <begin position="754"/>
        <end position="788"/>
    </location>
</feature>
<name>A0ABV6BG39_9GAMM</name>
<dbReference type="Gene3D" id="2.130.10.10">
    <property type="entry name" value="YVTN repeat-like/Quinoprotein amine dehydrogenase"/>
    <property type="match status" value="2"/>
</dbReference>
<comment type="catalytic activity">
    <reaction evidence="2">
        <text>2 GTP = 3',3'-c-di-GMP + 2 diphosphate</text>
        <dbReference type="Rhea" id="RHEA:24898"/>
        <dbReference type="ChEBI" id="CHEBI:33019"/>
        <dbReference type="ChEBI" id="CHEBI:37565"/>
        <dbReference type="ChEBI" id="CHEBI:58805"/>
        <dbReference type="EC" id="2.7.7.65"/>
    </reaction>
</comment>
<reference evidence="7 8" key="1">
    <citation type="submission" date="2024-09" db="EMBL/GenBank/DDBJ databases">
        <authorList>
            <person name="Sun Q."/>
            <person name="Mori K."/>
        </authorList>
    </citation>
    <scope>NUCLEOTIDE SEQUENCE [LARGE SCALE GENOMIC DNA]</scope>
    <source>
        <strain evidence="7 8">KCTC 23315</strain>
    </source>
</reference>
<dbReference type="SUPFAM" id="SSF63829">
    <property type="entry name" value="Calcium-dependent phosphotriesterase"/>
    <property type="match status" value="1"/>
</dbReference>
<feature type="transmembrane region" description="Helical" evidence="4">
    <location>
        <begin position="728"/>
        <end position="750"/>
    </location>
</feature>
<keyword evidence="4" id="KW-0472">Membrane</keyword>
<feature type="domain" description="GGDEF" evidence="6">
    <location>
        <begin position="816"/>
        <end position="947"/>
    </location>
</feature>
<evidence type="ECO:0000256" key="5">
    <source>
        <dbReference type="SAM" id="SignalP"/>
    </source>
</evidence>
<dbReference type="PROSITE" id="PS50887">
    <property type="entry name" value="GGDEF"/>
    <property type="match status" value="1"/>
</dbReference>
<keyword evidence="7" id="KW-0808">Transferase</keyword>
<comment type="caution">
    <text evidence="7">The sequence shown here is derived from an EMBL/GenBank/DDBJ whole genome shotgun (WGS) entry which is preliminary data.</text>
</comment>
<organism evidence="7 8">
    <name type="scientific">Rheinheimera tilapiae</name>
    <dbReference type="NCBI Taxonomy" id="875043"/>
    <lineage>
        <taxon>Bacteria</taxon>
        <taxon>Pseudomonadati</taxon>
        <taxon>Pseudomonadota</taxon>
        <taxon>Gammaproteobacteria</taxon>
        <taxon>Chromatiales</taxon>
        <taxon>Chromatiaceae</taxon>
        <taxon>Rheinheimera</taxon>
    </lineage>
</organism>
<dbReference type="SUPFAM" id="SSF55073">
    <property type="entry name" value="Nucleotide cyclase"/>
    <property type="match status" value="1"/>
</dbReference>
<dbReference type="PANTHER" id="PTHR45138:SF9">
    <property type="entry name" value="DIGUANYLATE CYCLASE DGCM-RELATED"/>
    <property type="match status" value="1"/>
</dbReference>
<evidence type="ECO:0000256" key="2">
    <source>
        <dbReference type="ARBA" id="ARBA00034247"/>
    </source>
</evidence>
<feature type="chain" id="PRO_5045494616" description="diguanylate cyclase" evidence="5">
    <location>
        <begin position="22"/>
        <end position="949"/>
    </location>
</feature>
<keyword evidence="4" id="KW-0812">Transmembrane</keyword>
<dbReference type="InterPro" id="IPR013783">
    <property type="entry name" value="Ig-like_fold"/>
</dbReference>
<keyword evidence="4" id="KW-1133">Transmembrane helix</keyword>
<sequence length="949" mass="106592">MPRIWLLCCYACVLLLQSAPALELHATPVEKLQNVPGIVYDVAQDQQDFLWLAAEYDGLLRFDGTEYLRFSPANAGPPFSYSQVVNDSQNNLWVATWGHGLWQLDPQRRHWHQVSAPVPADARIQFMQHDKAQNLWIGTTTGLYLLRANATTAEIVQPLLGQRIWQLTEQSDGTLWVATSQGLYQFNPVSKASGSWLQIGDLAGTEIRAVTVHGDYLLIGRRAGIELLDLRDGVIRHRSDLGNTNVFMSESADQWLVGSIDGLYRQRLTPTGLESELLLPAVDARSLYRDRQNNIWLSTRYSGLMRVPEPPLKSRQPSVSAFISPTQKHRLGPHSVTTSARWQPLEKSLLQLKDGRWQELIFAPEYQVAYVRDVVEFAGQTLVGTDQGLYRYQPDSGLTPVHLQTNTPRLNIERMARAADGALWLGLWEHGVYRIAAPSDTAAALPPPVQLQTKLQAQEGVIDIQQDAQQQLWLLSRQGKLYQGLPTELKLRWQPPQDLATGYFNCLLAEADQFWLCTDRGLLRVSKDFSQVDMLSLAQGLPDIRVIGITRTEQFIWVLTRNGVMLMRPDGTDIRLLTPRQELNLAAAQLHGIVPLPSDQVQLATSDGLWQIAHTDLTPVPTNMQLHLTEFRLNQQLFSLNESNTVLQLPARVQELQLKFRLLSFQRHLQVNYFFRWNAQQHWTAFGPEAVLTLSQLAPGRHQLEVMAQAGGQFIHTHPLQLDVPVPWWQQPAGIGLLTLAGSLLLYLSYRYRVNRLQQRAEKLDALVAERTQALEAANQQLQHLSNTDSLTGLMNRRALQYAAGLLQAQRSRHAAPLTLALLDIDHFKQINDMHGHDAGDDVLRQVAAYLRQRLRSQDLLARWGGEEFLLLMPNTTLPQAQQLVDALRLGIRTLDTSPLDIALSATFGISPVETSALALEQAIKAADMALYQGKTQGRDQVVLAATAS</sequence>
<proteinExistence type="predicted"/>
<keyword evidence="5" id="KW-0732">Signal</keyword>
<evidence type="ECO:0000259" key="6">
    <source>
        <dbReference type="PROSITE" id="PS50887"/>
    </source>
</evidence>
<dbReference type="InterPro" id="IPR029787">
    <property type="entry name" value="Nucleotide_cyclase"/>
</dbReference>
<dbReference type="EMBL" id="JBHLXP010000003">
    <property type="protein sequence ID" value="MFC0049027.1"/>
    <property type="molecule type" value="Genomic_DNA"/>
</dbReference>
<dbReference type="NCBIfam" id="TIGR00254">
    <property type="entry name" value="GGDEF"/>
    <property type="match status" value="1"/>
</dbReference>
<dbReference type="SMART" id="SM00267">
    <property type="entry name" value="GGDEF"/>
    <property type="match status" value="1"/>
</dbReference>
<keyword evidence="3" id="KW-0175">Coiled coil</keyword>
<dbReference type="Proteomes" id="UP001589813">
    <property type="component" value="Unassembled WGS sequence"/>
</dbReference>
<protein>
    <recommendedName>
        <fullName evidence="1">diguanylate cyclase</fullName>
        <ecNumber evidence="1">2.7.7.65</ecNumber>
    </recommendedName>
</protein>
<dbReference type="InterPro" id="IPR050469">
    <property type="entry name" value="Diguanylate_Cyclase"/>
</dbReference>
<dbReference type="Pfam" id="PF00990">
    <property type="entry name" value="GGDEF"/>
    <property type="match status" value="1"/>
</dbReference>
<evidence type="ECO:0000256" key="3">
    <source>
        <dbReference type="SAM" id="Coils"/>
    </source>
</evidence>
<dbReference type="CDD" id="cd01949">
    <property type="entry name" value="GGDEF"/>
    <property type="match status" value="1"/>
</dbReference>
<dbReference type="InterPro" id="IPR000160">
    <property type="entry name" value="GGDEF_dom"/>
</dbReference>
<accession>A0ABV6BG39</accession>
<dbReference type="GO" id="GO:0052621">
    <property type="term" value="F:diguanylate cyclase activity"/>
    <property type="evidence" value="ECO:0007669"/>
    <property type="project" value="UniProtKB-EC"/>
</dbReference>
<evidence type="ECO:0000313" key="7">
    <source>
        <dbReference type="EMBL" id="MFC0049027.1"/>
    </source>
</evidence>
<dbReference type="Gene3D" id="3.30.70.270">
    <property type="match status" value="1"/>
</dbReference>
<evidence type="ECO:0000313" key="8">
    <source>
        <dbReference type="Proteomes" id="UP001589813"/>
    </source>
</evidence>
<dbReference type="RefSeq" id="WP_377244137.1">
    <property type="nucleotide sequence ID" value="NZ_JBHLXP010000003.1"/>
</dbReference>
<feature type="signal peptide" evidence="5">
    <location>
        <begin position="1"/>
        <end position="21"/>
    </location>
</feature>
<dbReference type="Gene3D" id="2.60.40.10">
    <property type="entry name" value="Immunoglobulins"/>
    <property type="match status" value="1"/>
</dbReference>
<keyword evidence="8" id="KW-1185">Reference proteome</keyword>
<evidence type="ECO:0000256" key="4">
    <source>
        <dbReference type="SAM" id="Phobius"/>
    </source>
</evidence>